<evidence type="ECO:0000313" key="2">
    <source>
        <dbReference type="Proteomes" id="UP000321234"/>
    </source>
</evidence>
<evidence type="ECO:0000313" key="1">
    <source>
        <dbReference type="EMBL" id="TXR58023.1"/>
    </source>
</evidence>
<dbReference type="Gene3D" id="2.30.110.10">
    <property type="entry name" value="Electron Transport, Fmn-binding Protein, Chain A"/>
    <property type="match status" value="1"/>
</dbReference>
<reference evidence="1 2" key="1">
    <citation type="submission" date="2019-07" db="EMBL/GenBank/DDBJ databases">
        <title>Quadrisphaera sp. strain DD2A genome sequencing and assembly.</title>
        <authorList>
            <person name="Kim I."/>
        </authorList>
    </citation>
    <scope>NUCLEOTIDE SEQUENCE [LARGE SCALE GENOMIC DNA]</scope>
    <source>
        <strain evidence="1 2">DD2A</strain>
    </source>
</reference>
<dbReference type="InterPro" id="IPR012349">
    <property type="entry name" value="Split_barrel_FMN-bd"/>
</dbReference>
<sequence length="159" mass="16531">MAGDATTGAGSGAQAEGPRVLAAAECWALLGARSVGRIGVVVSGYPVVVPLNYAVDHGNLVVRTGGGEVHAAAQHANVTFQVDELDERGHGGWSVLVRALAEEVGEDHTADVVRRTLESGVQPWAPGERDHWLRLVVHGVTGRQVVPTQLDDGGTAGYL</sequence>
<dbReference type="AlphaFoldDB" id="A0A5C8ZLI0"/>
<dbReference type="InterPro" id="IPR024747">
    <property type="entry name" value="Pyridox_Oxase-rel"/>
</dbReference>
<dbReference type="EMBL" id="VKAC01000001">
    <property type="protein sequence ID" value="TXR58023.1"/>
    <property type="molecule type" value="Genomic_DNA"/>
</dbReference>
<name>A0A5C8ZLI0_9ACTN</name>
<dbReference type="Proteomes" id="UP000321234">
    <property type="component" value="Unassembled WGS sequence"/>
</dbReference>
<dbReference type="Pfam" id="PF12900">
    <property type="entry name" value="Pyridox_ox_2"/>
    <property type="match status" value="1"/>
</dbReference>
<keyword evidence="2" id="KW-1185">Reference proteome</keyword>
<protein>
    <submittedName>
        <fullName evidence="1">Pyridoxamine 5'-phosphate oxidase family protein</fullName>
    </submittedName>
</protein>
<dbReference type="OrthoDB" id="7062584at2"/>
<organism evidence="1 2">
    <name type="scientific">Quadrisphaera setariae</name>
    <dbReference type="NCBI Taxonomy" id="2593304"/>
    <lineage>
        <taxon>Bacteria</taxon>
        <taxon>Bacillati</taxon>
        <taxon>Actinomycetota</taxon>
        <taxon>Actinomycetes</taxon>
        <taxon>Kineosporiales</taxon>
        <taxon>Kineosporiaceae</taxon>
        <taxon>Quadrisphaera</taxon>
    </lineage>
</organism>
<dbReference type="RefSeq" id="WP_147924634.1">
    <property type="nucleotide sequence ID" value="NZ_VKAC01000001.1"/>
</dbReference>
<dbReference type="SUPFAM" id="SSF50475">
    <property type="entry name" value="FMN-binding split barrel"/>
    <property type="match status" value="1"/>
</dbReference>
<gene>
    <name evidence="1" type="ORF">FMM08_02040</name>
</gene>
<comment type="caution">
    <text evidence="1">The sequence shown here is derived from an EMBL/GenBank/DDBJ whole genome shotgun (WGS) entry which is preliminary data.</text>
</comment>
<accession>A0A5C8ZLI0</accession>
<proteinExistence type="predicted"/>